<dbReference type="InterPro" id="IPR012337">
    <property type="entry name" value="RNaseH-like_sf"/>
</dbReference>
<dbReference type="GO" id="GO:0015074">
    <property type="term" value="P:DNA integration"/>
    <property type="evidence" value="ECO:0007669"/>
    <property type="project" value="InterPro"/>
</dbReference>
<dbReference type="InterPro" id="IPR050951">
    <property type="entry name" value="Retrovirus_Pol_polyprotein"/>
</dbReference>
<dbReference type="PANTHER" id="PTHR37984">
    <property type="entry name" value="PROTEIN CBG26694"/>
    <property type="match status" value="1"/>
</dbReference>
<dbReference type="InterPro" id="IPR001584">
    <property type="entry name" value="Integrase_cat-core"/>
</dbReference>
<proteinExistence type="predicted"/>
<dbReference type="Gene3D" id="1.10.340.70">
    <property type="match status" value="1"/>
</dbReference>
<gene>
    <name evidence="2" type="ORF">PM001_LOCUS485</name>
</gene>
<organism evidence="2 3">
    <name type="scientific">Peronospora matthiolae</name>
    <dbReference type="NCBI Taxonomy" id="2874970"/>
    <lineage>
        <taxon>Eukaryota</taxon>
        <taxon>Sar</taxon>
        <taxon>Stramenopiles</taxon>
        <taxon>Oomycota</taxon>
        <taxon>Peronosporomycetes</taxon>
        <taxon>Peronosporales</taxon>
        <taxon>Peronosporaceae</taxon>
        <taxon>Peronospora</taxon>
    </lineage>
</organism>
<dbReference type="AlphaFoldDB" id="A0AAV1SZW4"/>
<sequence length="322" mass="37103">MERWLSFFYEYNFVVQSNPGKKNILADALSRRPDYEPRMALSCQATDDKDEDDRFATCVSLNFVRVTHELCLFDKFVAAYANDPDYADIMNYLRAPSASSLRALSRTKSDHIHRNSVDGDLLLYSNDRFDAPRTVIENDLDLRARFIHEYHDAPSGGLLCHEETFAAVSRDFFWPHMYKWARNWIRTCEICQRVKPFTSSQAPLRPLPIAAQAWRSVSINLILEPAPDSQNRIGILVFVDRFSKMTHLVPVHATITAAETAVHFIDPVFRHHGLPDDIVSDRDPRFTSAFWTSMLSSLSRSCRYRRQPIRKRIGKQSGSMVP</sequence>
<feature type="domain" description="Integrase catalytic" evidence="1">
    <location>
        <begin position="202"/>
        <end position="322"/>
    </location>
</feature>
<evidence type="ECO:0000259" key="1">
    <source>
        <dbReference type="PROSITE" id="PS50994"/>
    </source>
</evidence>
<name>A0AAV1SZW4_9STRA</name>
<dbReference type="InterPro" id="IPR041588">
    <property type="entry name" value="Integrase_H2C2"/>
</dbReference>
<dbReference type="PANTHER" id="PTHR37984:SF5">
    <property type="entry name" value="PROTEIN NYNRIN-LIKE"/>
    <property type="match status" value="1"/>
</dbReference>
<dbReference type="SUPFAM" id="SSF53098">
    <property type="entry name" value="Ribonuclease H-like"/>
    <property type="match status" value="1"/>
</dbReference>
<dbReference type="InterPro" id="IPR036397">
    <property type="entry name" value="RNaseH_sf"/>
</dbReference>
<dbReference type="Proteomes" id="UP001162060">
    <property type="component" value="Unassembled WGS sequence"/>
</dbReference>
<protein>
    <recommendedName>
        <fullName evidence="1">Integrase catalytic domain-containing protein</fullName>
    </recommendedName>
</protein>
<dbReference type="Pfam" id="PF17921">
    <property type="entry name" value="Integrase_H2C2"/>
    <property type="match status" value="1"/>
</dbReference>
<dbReference type="PROSITE" id="PS50994">
    <property type="entry name" value="INTEGRASE"/>
    <property type="match status" value="1"/>
</dbReference>
<comment type="caution">
    <text evidence="2">The sequence shown here is derived from an EMBL/GenBank/DDBJ whole genome shotgun (WGS) entry which is preliminary data.</text>
</comment>
<evidence type="ECO:0000313" key="2">
    <source>
        <dbReference type="EMBL" id="CAK7892852.1"/>
    </source>
</evidence>
<accession>A0AAV1SZW4</accession>
<evidence type="ECO:0000313" key="3">
    <source>
        <dbReference type="Proteomes" id="UP001162060"/>
    </source>
</evidence>
<dbReference type="Gene3D" id="3.30.420.10">
    <property type="entry name" value="Ribonuclease H-like superfamily/Ribonuclease H"/>
    <property type="match status" value="1"/>
</dbReference>
<dbReference type="GO" id="GO:0003676">
    <property type="term" value="F:nucleic acid binding"/>
    <property type="evidence" value="ECO:0007669"/>
    <property type="project" value="InterPro"/>
</dbReference>
<reference evidence="2" key="1">
    <citation type="submission" date="2024-01" db="EMBL/GenBank/DDBJ databases">
        <authorList>
            <person name="Webb A."/>
        </authorList>
    </citation>
    <scope>NUCLEOTIDE SEQUENCE</scope>
    <source>
        <strain evidence="2">Pm1</strain>
    </source>
</reference>
<dbReference type="EMBL" id="CAKLBY020000003">
    <property type="protein sequence ID" value="CAK7892852.1"/>
    <property type="molecule type" value="Genomic_DNA"/>
</dbReference>